<proteinExistence type="predicted"/>
<accession>A0AAD4J5U0</accession>
<sequence length="183" mass="20600">MVDGCDSDGRTAKTISGPGYSYAILEKIPPNKFLVQDTTTYEKLEDFLSDRNCDSLLRNLSMPQIHSLSFTFSPNISLFTCFNQTLDDQIQDYFRDYSSIDSSCGSSSRTVYYNGINPTADREGSGTIPTECSMTQLPLNPLYRDSDDLRTLLLANFTLEWSVPRGCFRSRTLNEYGCKQGII</sequence>
<comment type="caution">
    <text evidence="1">The sequence shown here is derived from an EMBL/GenBank/DDBJ whole genome shotgun (WGS) entry which is preliminary data.</text>
</comment>
<dbReference type="EMBL" id="SDAM02000141">
    <property type="protein sequence ID" value="KAH6827743.1"/>
    <property type="molecule type" value="Genomic_DNA"/>
</dbReference>
<reference evidence="1 2" key="1">
    <citation type="journal article" date="2021" name="Nat. Commun.">
        <title>Incipient diploidization of the medicinal plant Perilla within 10,000 years.</title>
        <authorList>
            <person name="Zhang Y."/>
            <person name="Shen Q."/>
            <person name="Leng L."/>
            <person name="Zhang D."/>
            <person name="Chen S."/>
            <person name="Shi Y."/>
            <person name="Ning Z."/>
            <person name="Chen S."/>
        </authorList>
    </citation>
    <scope>NUCLEOTIDE SEQUENCE [LARGE SCALE GENOMIC DNA]</scope>
    <source>
        <strain evidence="2">cv. PC099</strain>
    </source>
</reference>
<gene>
    <name evidence="1" type="ORF">C2S53_015417</name>
</gene>
<protein>
    <submittedName>
        <fullName evidence="1">Uncharacterized protein</fullName>
    </submittedName>
</protein>
<evidence type="ECO:0000313" key="1">
    <source>
        <dbReference type="EMBL" id="KAH6827743.1"/>
    </source>
</evidence>
<dbReference type="Proteomes" id="UP001190926">
    <property type="component" value="Unassembled WGS sequence"/>
</dbReference>
<organism evidence="1 2">
    <name type="scientific">Perilla frutescens var. hirtella</name>
    <name type="common">Perilla citriodora</name>
    <name type="synonym">Perilla setoyensis</name>
    <dbReference type="NCBI Taxonomy" id="608512"/>
    <lineage>
        <taxon>Eukaryota</taxon>
        <taxon>Viridiplantae</taxon>
        <taxon>Streptophyta</taxon>
        <taxon>Embryophyta</taxon>
        <taxon>Tracheophyta</taxon>
        <taxon>Spermatophyta</taxon>
        <taxon>Magnoliopsida</taxon>
        <taxon>eudicotyledons</taxon>
        <taxon>Gunneridae</taxon>
        <taxon>Pentapetalae</taxon>
        <taxon>asterids</taxon>
        <taxon>lamiids</taxon>
        <taxon>Lamiales</taxon>
        <taxon>Lamiaceae</taxon>
        <taxon>Nepetoideae</taxon>
        <taxon>Elsholtzieae</taxon>
        <taxon>Perilla</taxon>
    </lineage>
</organism>
<keyword evidence="2" id="KW-1185">Reference proteome</keyword>
<name>A0AAD4J5U0_PERFH</name>
<dbReference type="AlphaFoldDB" id="A0AAD4J5U0"/>
<evidence type="ECO:0000313" key="2">
    <source>
        <dbReference type="Proteomes" id="UP001190926"/>
    </source>
</evidence>